<dbReference type="InterPro" id="IPR003140">
    <property type="entry name" value="PLipase/COase/thioEstase"/>
</dbReference>
<dbReference type="PANTHER" id="PTHR10655">
    <property type="entry name" value="LYSOPHOSPHOLIPASE-RELATED"/>
    <property type="match status" value="1"/>
</dbReference>
<dbReference type="Gene3D" id="3.40.50.1820">
    <property type="entry name" value="alpha/beta hydrolase"/>
    <property type="match status" value="1"/>
</dbReference>
<dbReference type="SUPFAM" id="SSF53474">
    <property type="entry name" value="alpha/beta-Hydrolases"/>
    <property type="match status" value="1"/>
</dbReference>
<proteinExistence type="inferred from homology"/>
<dbReference type="InterPro" id="IPR050565">
    <property type="entry name" value="LYPA1-2/EST-like"/>
</dbReference>
<keyword evidence="2" id="KW-0378">Hydrolase</keyword>
<dbReference type="RefSeq" id="WP_191789202.1">
    <property type="nucleotide sequence ID" value="NZ_JACSQE010000002.1"/>
</dbReference>
<evidence type="ECO:0000259" key="3">
    <source>
        <dbReference type="Pfam" id="PF02230"/>
    </source>
</evidence>
<dbReference type="Pfam" id="PF02230">
    <property type="entry name" value="Abhydrolase_2"/>
    <property type="match status" value="1"/>
</dbReference>
<name>A0ABR8UY37_9CELL</name>
<comment type="similarity">
    <text evidence="1">Belongs to the AB hydrolase superfamily. AB hydrolase 2 family.</text>
</comment>
<keyword evidence="5" id="KW-1185">Reference proteome</keyword>
<evidence type="ECO:0000256" key="1">
    <source>
        <dbReference type="ARBA" id="ARBA00006499"/>
    </source>
</evidence>
<accession>A0ABR8UY37</accession>
<organism evidence="4 5">
    <name type="scientific">Oerskovia gallyi</name>
    <dbReference type="NCBI Taxonomy" id="2762226"/>
    <lineage>
        <taxon>Bacteria</taxon>
        <taxon>Bacillati</taxon>
        <taxon>Actinomycetota</taxon>
        <taxon>Actinomycetes</taxon>
        <taxon>Micrococcales</taxon>
        <taxon>Cellulomonadaceae</taxon>
        <taxon>Oerskovia</taxon>
    </lineage>
</organism>
<evidence type="ECO:0000256" key="2">
    <source>
        <dbReference type="ARBA" id="ARBA00022801"/>
    </source>
</evidence>
<dbReference type="Proteomes" id="UP000633601">
    <property type="component" value="Unassembled WGS sequence"/>
</dbReference>
<dbReference type="EMBL" id="JACSQE010000002">
    <property type="protein sequence ID" value="MBD7997452.1"/>
    <property type="molecule type" value="Genomic_DNA"/>
</dbReference>
<reference evidence="4 5" key="1">
    <citation type="submission" date="2020-08" db="EMBL/GenBank/DDBJ databases">
        <title>A Genomic Blueprint of the Chicken Gut Microbiome.</title>
        <authorList>
            <person name="Gilroy R."/>
            <person name="Ravi A."/>
            <person name="Getino M."/>
            <person name="Pursley I."/>
            <person name="Horton D.L."/>
            <person name="Alikhan N.-F."/>
            <person name="Baker D."/>
            <person name="Gharbi K."/>
            <person name="Hall N."/>
            <person name="Watson M."/>
            <person name="Adriaenssens E.M."/>
            <person name="Foster-Nyarko E."/>
            <person name="Jarju S."/>
            <person name="Secka A."/>
            <person name="Antonio M."/>
            <person name="Oren A."/>
            <person name="Chaudhuri R."/>
            <person name="La Ragione R.M."/>
            <person name="Hildebrand F."/>
            <person name="Pallen M.J."/>
        </authorList>
    </citation>
    <scope>NUCLEOTIDE SEQUENCE [LARGE SCALE GENOMIC DNA]</scope>
    <source>
        <strain evidence="4 5">Sa2CUA8</strain>
    </source>
</reference>
<dbReference type="InterPro" id="IPR029058">
    <property type="entry name" value="AB_hydrolase_fold"/>
</dbReference>
<gene>
    <name evidence="4" type="ORF">H9640_02635</name>
</gene>
<feature type="domain" description="Phospholipase/carboxylesterase/thioesterase" evidence="3">
    <location>
        <begin position="11"/>
        <end position="202"/>
    </location>
</feature>
<dbReference type="PANTHER" id="PTHR10655:SF17">
    <property type="entry name" value="LYSOPHOSPHOLIPASE-LIKE PROTEIN 1"/>
    <property type="match status" value="1"/>
</dbReference>
<evidence type="ECO:0000313" key="5">
    <source>
        <dbReference type="Proteomes" id="UP000633601"/>
    </source>
</evidence>
<protein>
    <recommendedName>
        <fullName evidence="3">Phospholipase/carboxylesterase/thioesterase domain-containing protein</fullName>
    </recommendedName>
</protein>
<comment type="caution">
    <text evidence="4">The sequence shown here is derived from an EMBL/GenBank/DDBJ whole genome shotgun (WGS) entry which is preliminary data.</text>
</comment>
<sequence>MSTPITVHVRGSNQAGRPLLLLLHGFGSHEHDLPAIAGHLHPVWDWASLRAPLDAGNGGFSWFPLGVPGRPDPAPVAESTEAVLAWLDANVTPGTVVVPVGFSQGGLMATQLLRTAPERFAAGVVLSGFVLDAVLPGDEALAERRPAVFFGHGDADRVISADATARTSAWLPRFTAVTDVEYSGLPHSISAEELADVSVFLDGVLEGAGLGG</sequence>
<evidence type="ECO:0000313" key="4">
    <source>
        <dbReference type="EMBL" id="MBD7997452.1"/>
    </source>
</evidence>